<reference evidence="2 3" key="1">
    <citation type="submission" date="2018-03" db="EMBL/GenBank/DDBJ databases">
        <title>Neisseria weixii sp. nov., isolated from the intestinal contents of Tibetan Plateau pika (Ochotona curzoniae) in Yushu, Qinghai Province, China.</title>
        <authorList>
            <person name="Gui Z."/>
        </authorList>
    </citation>
    <scope>NUCLEOTIDE SEQUENCE [LARGE SCALE GENOMIC DNA]</scope>
    <source>
        <strain evidence="2 3">ATCC 51483</strain>
    </source>
</reference>
<name>A0A2P7TYX0_9NEIS</name>
<dbReference type="EMBL" id="PXYY01000062">
    <property type="protein sequence ID" value="PSJ79919.1"/>
    <property type="molecule type" value="Genomic_DNA"/>
</dbReference>
<proteinExistence type="predicted"/>
<comment type="caution">
    <text evidence="2">The sequence shown here is derived from an EMBL/GenBank/DDBJ whole genome shotgun (WGS) entry which is preliminary data.</text>
</comment>
<organism evidence="2 3">
    <name type="scientific">Neisseria iguanae</name>
    <dbReference type="NCBI Taxonomy" id="90242"/>
    <lineage>
        <taxon>Bacteria</taxon>
        <taxon>Pseudomonadati</taxon>
        <taxon>Pseudomonadota</taxon>
        <taxon>Betaproteobacteria</taxon>
        <taxon>Neisseriales</taxon>
        <taxon>Neisseriaceae</taxon>
        <taxon>Neisseria</taxon>
    </lineage>
</organism>
<evidence type="ECO:0000313" key="3">
    <source>
        <dbReference type="Proteomes" id="UP000241868"/>
    </source>
</evidence>
<gene>
    <name evidence="2" type="ORF">C7N83_09370</name>
</gene>
<feature type="compositionally biased region" description="Polar residues" evidence="1">
    <location>
        <begin position="1"/>
        <end position="12"/>
    </location>
</feature>
<dbReference type="AlphaFoldDB" id="A0A2P7TYX0"/>
<sequence length="185" mass="20679">MQTVSDSLSAQTKTEKPLASNDSPPAETAAQSAVRVIEADSKTSRLKTKLLPTNKPVRFQTALKHIPHKMDILSHRLQKTACKTCPVKAQCFLSRIMILLLKNMYLLSMPSEIQTAGKQAKPLPGGRDTCRPSENPIHTRDTESLKYWPAIVLTFTRREAKELIREKIRLVFAVFGPLIMLVAMA</sequence>
<feature type="region of interest" description="Disordered" evidence="1">
    <location>
        <begin position="1"/>
        <end position="33"/>
    </location>
</feature>
<accession>A0A2P7TYX0</accession>
<dbReference type="Proteomes" id="UP000241868">
    <property type="component" value="Unassembled WGS sequence"/>
</dbReference>
<evidence type="ECO:0000256" key="1">
    <source>
        <dbReference type="SAM" id="MobiDB-lite"/>
    </source>
</evidence>
<protein>
    <submittedName>
        <fullName evidence="2">Uncharacterized protein</fullName>
    </submittedName>
</protein>
<keyword evidence="3" id="KW-1185">Reference proteome</keyword>
<evidence type="ECO:0000313" key="2">
    <source>
        <dbReference type="EMBL" id="PSJ79919.1"/>
    </source>
</evidence>
<feature type="region of interest" description="Disordered" evidence="1">
    <location>
        <begin position="117"/>
        <end position="138"/>
    </location>
</feature>